<evidence type="ECO:0000313" key="1">
    <source>
        <dbReference type="EMBL" id="HED10192.1"/>
    </source>
</evidence>
<proteinExistence type="predicted"/>
<gene>
    <name evidence="1" type="ORF">ENJ10_05860</name>
</gene>
<name>A0A7V1LMH7_CALAY</name>
<dbReference type="Proteomes" id="UP000886005">
    <property type="component" value="Unassembled WGS sequence"/>
</dbReference>
<organism evidence="1">
    <name type="scientific">Caldithrix abyssi</name>
    <dbReference type="NCBI Taxonomy" id="187145"/>
    <lineage>
        <taxon>Bacteria</taxon>
        <taxon>Pseudomonadati</taxon>
        <taxon>Calditrichota</taxon>
        <taxon>Calditrichia</taxon>
        <taxon>Calditrichales</taxon>
        <taxon>Calditrichaceae</taxon>
        <taxon>Caldithrix</taxon>
    </lineage>
</organism>
<protein>
    <recommendedName>
        <fullName evidence="2">Lipoprotein</fullName>
    </recommendedName>
</protein>
<accession>A0A7V1LMH7</accession>
<dbReference type="AlphaFoldDB" id="A0A7V1LMH7"/>
<reference evidence="1" key="1">
    <citation type="journal article" date="2020" name="mSystems">
        <title>Genome- and Community-Level Interaction Insights into Carbon Utilization and Element Cycling Functions of Hydrothermarchaeota in Hydrothermal Sediment.</title>
        <authorList>
            <person name="Zhou Z."/>
            <person name="Liu Y."/>
            <person name="Xu W."/>
            <person name="Pan J."/>
            <person name="Luo Z.H."/>
            <person name="Li M."/>
        </authorList>
    </citation>
    <scope>NUCLEOTIDE SEQUENCE [LARGE SCALE GENOMIC DNA]</scope>
    <source>
        <strain evidence="1">HyVt-456</strain>
    </source>
</reference>
<dbReference type="PROSITE" id="PS51257">
    <property type="entry name" value="PROKAR_LIPOPROTEIN"/>
    <property type="match status" value="1"/>
</dbReference>
<comment type="caution">
    <text evidence="1">The sequence shown here is derived from an EMBL/GenBank/DDBJ whole genome shotgun (WGS) entry which is preliminary data.</text>
</comment>
<dbReference type="EMBL" id="DRLD01000162">
    <property type="protein sequence ID" value="HED10192.1"/>
    <property type="molecule type" value="Genomic_DNA"/>
</dbReference>
<evidence type="ECO:0008006" key="2">
    <source>
        <dbReference type="Google" id="ProtNLM"/>
    </source>
</evidence>
<sequence>MTKLTGLLIGLLFLAACDGKPAKNDTAAGIDTAPQIQEATADSLLALQLRVQRHPRDLVLKERWKRSARQKNWLYVWGVARSGQANRAMLERALKTDAKRWVLSGQSAGAQEGTSLRGTVSGTLLELRRVFRGDSVCVLYAYKTGNP</sequence>